<name>A0ABT0BDM8_9SPHN</name>
<reference evidence="2" key="1">
    <citation type="submission" date="2022-03" db="EMBL/GenBank/DDBJ databases">
        <title>Identification of a novel bacterium isolated from mangrove sediments.</title>
        <authorList>
            <person name="Pan X."/>
        </authorList>
    </citation>
    <scope>NUCLEOTIDE SEQUENCE</scope>
    <source>
        <strain evidence="2">B1949</strain>
    </source>
</reference>
<sequence length="86" mass="9411">MSARGEVLRRKRRQLRLVCLLVVPLAVCAMSAFKIWNGVRAGDAFTLRDVLVPAAMIGWSLVVYVAGNALLDLIERFARGNGRGGK</sequence>
<dbReference type="RefSeq" id="WP_244020617.1">
    <property type="nucleotide sequence ID" value="NZ_JALHLF010000036.1"/>
</dbReference>
<keyword evidence="3" id="KW-1185">Reference proteome</keyword>
<proteinExistence type="predicted"/>
<evidence type="ECO:0000313" key="3">
    <source>
        <dbReference type="Proteomes" id="UP001162881"/>
    </source>
</evidence>
<gene>
    <name evidence="2" type="ORF">MTR62_10775</name>
</gene>
<organism evidence="2 3">
    <name type="scientific">Novosphingobium organovorum</name>
    <dbReference type="NCBI Taxonomy" id="2930092"/>
    <lineage>
        <taxon>Bacteria</taxon>
        <taxon>Pseudomonadati</taxon>
        <taxon>Pseudomonadota</taxon>
        <taxon>Alphaproteobacteria</taxon>
        <taxon>Sphingomonadales</taxon>
        <taxon>Sphingomonadaceae</taxon>
        <taxon>Novosphingobium</taxon>
    </lineage>
</organism>
<keyword evidence="1" id="KW-0472">Membrane</keyword>
<protein>
    <submittedName>
        <fullName evidence="2">Uncharacterized protein</fullName>
    </submittedName>
</protein>
<dbReference type="Proteomes" id="UP001162881">
    <property type="component" value="Unassembled WGS sequence"/>
</dbReference>
<keyword evidence="1" id="KW-0812">Transmembrane</keyword>
<dbReference type="EMBL" id="JALHLF010000036">
    <property type="protein sequence ID" value="MCJ2183172.1"/>
    <property type="molecule type" value="Genomic_DNA"/>
</dbReference>
<feature type="transmembrane region" description="Helical" evidence="1">
    <location>
        <begin position="51"/>
        <end position="71"/>
    </location>
</feature>
<evidence type="ECO:0000313" key="2">
    <source>
        <dbReference type="EMBL" id="MCJ2183172.1"/>
    </source>
</evidence>
<evidence type="ECO:0000256" key="1">
    <source>
        <dbReference type="SAM" id="Phobius"/>
    </source>
</evidence>
<comment type="caution">
    <text evidence="2">The sequence shown here is derived from an EMBL/GenBank/DDBJ whole genome shotgun (WGS) entry which is preliminary data.</text>
</comment>
<keyword evidence="1" id="KW-1133">Transmembrane helix</keyword>
<accession>A0ABT0BDM8</accession>